<dbReference type="InterPro" id="IPR012495">
    <property type="entry name" value="TadE-like_dom"/>
</dbReference>
<dbReference type="RefSeq" id="WP_176271904.1">
    <property type="nucleotide sequence ID" value="NZ_JABWTA010000001.1"/>
</dbReference>
<gene>
    <name evidence="3" type="ORF">HUO12_01370</name>
</gene>
<keyword evidence="1" id="KW-0812">Transmembrane</keyword>
<evidence type="ECO:0000259" key="2">
    <source>
        <dbReference type="Pfam" id="PF07811"/>
    </source>
</evidence>
<keyword evidence="1" id="KW-0472">Membrane</keyword>
<protein>
    <submittedName>
        <fullName evidence="3">Pilus assembly protein</fullName>
    </submittedName>
</protein>
<dbReference type="EMBL" id="JABWTA010000001">
    <property type="protein sequence ID" value="NVE93542.1"/>
    <property type="molecule type" value="Genomic_DNA"/>
</dbReference>
<evidence type="ECO:0000256" key="1">
    <source>
        <dbReference type="SAM" id="Phobius"/>
    </source>
</evidence>
<name>A0A850HG32_9SPHN</name>
<accession>A0A850HG32</accession>
<dbReference type="AlphaFoldDB" id="A0A850HG32"/>
<keyword evidence="4" id="KW-1185">Reference proteome</keyword>
<dbReference type="Proteomes" id="UP000546031">
    <property type="component" value="Unassembled WGS sequence"/>
</dbReference>
<proteinExistence type="predicted"/>
<organism evidence="3 4">
    <name type="scientific">Altererythrobacter lutimaris</name>
    <dbReference type="NCBI Taxonomy" id="2743979"/>
    <lineage>
        <taxon>Bacteria</taxon>
        <taxon>Pseudomonadati</taxon>
        <taxon>Pseudomonadota</taxon>
        <taxon>Alphaproteobacteria</taxon>
        <taxon>Sphingomonadales</taxon>
        <taxon>Erythrobacteraceae</taxon>
        <taxon>Altererythrobacter</taxon>
    </lineage>
</organism>
<keyword evidence="1" id="KW-1133">Transmembrane helix</keyword>
<feature type="domain" description="TadE-like" evidence="2">
    <location>
        <begin position="17"/>
        <end position="59"/>
    </location>
</feature>
<evidence type="ECO:0000313" key="3">
    <source>
        <dbReference type="EMBL" id="NVE93542.1"/>
    </source>
</evidence>
<dbReference type="Pfam" id="PF07811">
    <property type="entry name" value="TadE"/>
    <property type="match status" value="1"/>
</dbReference>
<comment type="caution">
    <text evidence="3">The sequence shown here is derived from an EMBL/GenBank/DDBJ whole genome shotgun (WGS) entry which is preliminary data.</text>
</comment>
<evidence type="ECO:0000313" key="4">
    <source>
        <dbReference type="Proteomes" id="UP000546031"/>
    </source>
</evidence>
<sequence length="209" mass="22353">MIATLANIIRGKRSEDGLAATEFGLIAIPLFIMLLGGMDLAHQAYSRALLQGALNDAARRASVEDPSFTAAGSTLEERIKNTVTSQVSYIAPKASYNVKISNYFDFAGVGKPEKLLTDVDGNGQYDETDGDCFEDLNDNGSYDLDAGRTGVGGSDDVVFYEVTMSMPRLFPMANLMGLDDTMETTAEAAIRNQPYATQAVVPTVCGEPA</sequence>
<reference evidence="3 4" key="1">
    <citation type="submission" date="2020-06" db="EMBL/GenBank/DDBJ databases">
        <title>Altererythrobacter lutimaris sp. nov., a marine bacterium isolated from a tidal flat.</title>
        <authorList>
            <person name="Kim D."/>
            <person name="Yoo Y."/>
            <person name="Kim J.-J."/>
        </authorList>
    </citation>
    <scope>NUCLEOTIDE SEQUENCE [LARGE SCALE GENOMIC DNA]</scope>
    <source>
        <strain evidence="3 4">JGD-16</strain>
    </source>
</reference>
<feature type="transmembrane region" description="Helical" evidence="1">
    <location>
        <begin position="23"/>
        <end position="41"/>
    </location>
</feature>